<name>A0A9W8PIS3_9HYPO</name>
<comment type="similarity">
    <text evidence="1">Belongs to the ATP-dependent AMP-binding enzyme family.</text>
</comment>
<dbReference type="OrthoDB" id="429813at2759"/>
<evidence type="ECO:0000256" key="1">
    <source>
        <dbReference type="ARBA" id="ARBA00006432"/>
    </source>
</evidence>
<dbReference type="InterPro" id="IPR020845">
    <property type="entry name" value="AMP-binding_CS"/>
</dbReference>
<proteinExistence type="inferred from homology"/>
<gene>
    <name evidence="3" type="ORF">NW766_009758</name>
</gene>
<dbReference type="Pfam" id="PF23562">
    <property type="entry name" value="AMP-binding_C_3"/>
    <property type="match status" value="1"/>
</dbReference>
<evidence type="ECO:0000259" key="2">
    <source>
        <dbReference type="Pfam" id="PF00501"/>
    </source>
</evidence>
<dbReference type="GO" id="GO:0031956">
    <property type="term" value="F:medium-chain fatty acid-CoA ligase activity"/>
    <property type="evidence" value="ECO:0007669"/>
    <property type="project" value="TreeGrafter"/>
</dbReference>
<dbReference type="PROSITE" id="PS00455">
    <property type="entry name" value="AMP_BINDING"/>
    <property type="match status" value="1"/>
</dbReference>
<dbReference type="PANTHER" id="PTHR43201:SF8">
    <property type="entry name" value="ACYL-COA SYNTHETASE FAMILY MEMBER 3"/>
    <property type="match status" value="1"/>
</dbReference>
<protein>
    <recommendedName>
        <fullName evidence="2">AMP-dependent synthetase/ligase domain-containing protein</fullName>
    </recommendedName>
</protein>
<dbReference type="GO" id="GO:0006631">
    <property type="term" value="P:fatty acid metabolic process"/>
    <property type="evidence" value="ECO:0007669"/>
    <property type="project" value="TreeGrafter"/>
</dbReference>
<accession>A0A9W8PIS3</accession>
<sequence length="527" mass="58092">MRTFHTPLSVIQSLAQSRGDSPAVRYADESGYKTISYAEYWQNINDAAKNWTAELFKAGIAKGSVVGLWIKGLSYEDLLHYLSLMRAGFIPQLFSIRMQDPSIVFELLEKSGATALLYDPDCAPLAKECPLPAISISGVVGRTPPDIYLNTLTTSRDGDQILVIFHTSGSTSIPKLVPQTVRWLECLIRKHYPDHIRDSPDSVISAIGSHAHLGNTIVLAVHLAAGSCLLLPTNIPYSPLQLDDMITNGGLTILTIFPGLLVPMFAEARRDDAFFKKLQNLEKINFAGHTLEPKEEAWGRENGLKLINFYGSTEIGASMMSTSTSPYVTPLPESGCEFIPFSETSSGSDQLFQLVVPADTDDCPHPSLRDKSDGKFHTGDLFQCVGKDQYVYRGRVEDRIKMQLGQSCDVGSLEAEVMQICESDLISAISVIGSGRLSPAMVVEAKDDSILEAGDDKLLALKNQIIFRTTLFQKQKYAHVWISDARLIFVVKKGTLPRTPKGNVMRKAVEKMFAKDLDEFFLSASKS</sequence>
<dbReference type="InterPro" id="IPR042099">
    <property type="entry name" value="ANL_N_sf"/>
</dbReference>
<organism evidence="3 4">
    <name type="scientific">Fusarium irregulare</name>
    <dbReference type="NCBI Taxonomy" id="2494466"/>
    <lineage>
        <taxon>Eukaryota</taxon>
        <taxon>Fungi</taxon>
        <taxon>Dikarya</taxon>
        <taxon>Ascomycota</taxon>
        <taxon>Pezizomycotina</taxon>
        <taxon>Sordariomycetes</taxon>
        <taxon>Hypocreomycetidae</taxon>
        <taxon>Hypocreales</taxon>
        <taxon>Nectriaceae</taxon>
        <taxon>Fusarium</taxon>
        <taxon>Fusarium incarnatum-equiseti species complex</taxon>
    </lineage>
</organism>
<comment type="caution">
    <text evidence="3">The sequence shown here is derived from an EMBL/GenBank/DDBJ whole genome shotgun (WGS) entry which is preliminary data.</text>
</comment>
<dbReference type="SUPFAM" id="SSF56801">
    <property type="entry name" value="Acetyl-CoA synthetase-like"/>
    <property type="match status" value="1"/>
</dbReference>
<dbReference type="EMBL" id="JAPDHF010000016">
    <property type="protein sequence ID" value="KAJ4007946.1"/>
    <property type="molecule type" value="Genomic_DNA"/>
</dbReference>
<dbReference type="AlphaFoldDB" id="A0A9W8PIS3"/>
<keyword evidence="4" id="KW-1185">Reference proteome</keyword>
<evidence type="ECO:0000313" key="3">
    <source>
        <dbReference type="EMBL" id="KAJ4007946.1"/>
    </source>
</evidence>
<dbReference type="Proteomes" id="UP001152130">
    <property type="component" value="Unassembled WGS sequence"/>
</dbReference>
<dbReference type="Gene3D" id="3.40.50.12780">
    <property type="entry name" value="N-terminal domain of ligase-like"/>
    <property type="match status" value="1"/>
</dbReference>
<dbReference type="Pfam" id="PF00501">
    <property type="entry name" value="AMP-binding"/>
    <property type="match status" value="1"/>
</dbReference>
<reference evidence="3" key="1">
    <citation type="submission" date="2022-10" db="EMBL/GenBank/DDBJ databases">
        <title>Fusarium specimens isolated from Avocado Roots.</title>
        <authorList>
            <person name="Stajich J."/>
            <person name="Roper C."/>
            <person name="Heimlech-Rivalta G."/>
        </authorList>
    </citation>
    <scope>NUCLEOTIDE SEQUENCE</scope>
    <source>
        <strain evidence="3">CF00143</strain>
    </source>
</reference>
<feature type="domain" description="AMP-dependent synthetase/ligase" evidence="2">
    <location>
        <begin position="15"/>
        <end position="321"/>
    </location>
</feature>
<evidence type="ECO:0000313" key="4">
    <source>
        <dbReference type="Proteomes" id="UP001152130"/>
    </source>
</evidence>
<dbReference type="PANTHER" id="PTHR43201">
    <property type="entry name" value="ACYL-COA SYNTHETASE"/>
    <property type="match status" value="1"/>
</dbReference>
<dbReference type="InterPro" id="IPR000873">
    <property type="entry name" value="AMP-dep_synth/lig_dom"/>
</dbReference>